<keyword evidence="5" id="KW-0573">Peptidoglycan synthesis</keyword>
<dbReference type="PROSITE" id="PS51191">
    <property type="entry name" value="FEMABX"/>
    <property type="match status" value="1"/>
</dbReference>
<keyword evidence="4" id="KW-0133">Cell shape</keyword>
<comment type="catalytic activity">
    <reaction evidence="11">
        <text>beta-D-GlcNAc-(1-&gt;4)-Mur2Ac(oyl-L-Ala-D-isoglutaminyl-L-Lys-D-Ala-D-Ala)-di-trans,octa-cis-undecaprenyl diphosphate + glycyl-tRNA(Gly) = beta-D-GlcNAc-(1-&gt;4)-Mur2Ac(oyl-L-Ala-D-isoglutaminyl-L-Lys-(N(6)-Gly)-D-Ala-D-Ala)-di-trans,octa-cis-undecaprenyl diphosphate + tRNA(Gly) + H(+)</text>
        <dbReference type="Rhea" id="RHEA:30435"/>
        <dbReference type="Rhea" id="RHEA-COMP:9664"/>
        <dbReference type="Rhea" id="RHEA-COMP:9683"/>
        <dbReference type="ChEBI" id="CHEBI:15378"/>
        <dbReference type="ChEBI" id="CHEBI:62233"/>
        <dbReference type="ChEBI" id="CHEBI:62234"/>
        <dbReference type="ChEBI" id="CHEBI:78442"/>
        <dbReference type="ChEBI" id="CHEBI:78522"/>
        <dbReference type="EC" id="2.3.2.16"/>
    </reaction>
</comment>
<accession>A0ABW8I8V8</accession>
<evidence type="ECO:0000256" key="4">
    <source>
        <dbReference type="ARBA" id="ARBA00022960"/>
    </source>
</evidence>
<name>A0ABW8I8V8_9BACI</name>
<comment type="similarity">
    <text evidence="2">Belongs to the FemABX family.</text>
</comment>
<dbReference type="InterPro" id="IPR050644">
    <property type="entry name" value="PG_Glycine_Bridge_Synth"/>
</dbReference>
<dbReference type="InterPro" id="IPR003447">
    <property type="entry name" value="FEMABX"/>
</dbReference>
<dbReference type="Pfam" id="PF02388">
    <property type="entry name" value="FemAB"/>
    <property type="match status" value="1"/>
</dbReference>
<dbReference type="InterPro" id="IPR016181">
    <property type="entry name" value="Acyl_CoA_acyltransferase"/>
</dbReference>
<evidence type="ECO:0000313" key="12">
    <source>
        <dbReference type="EMBL" id="MFK2825933.1"/>
    </source>
</evidence>
<organism evidence="12 13">
    <name type="scientific">Bacillus lumedeiriae</name>
    <dbReference type="NCBI Taxonomy" id="3058829"/>
    <lineage>
        <taxon>Bacteria</taxon>
        <taxon>Bacillati</taxon>
        <taxon>Bacillota</taxon>
        <taxon>Bacilli</taxon>
        <taxon>Bacillales</taxon>
        <taxon>Bacillaceae</taxon>
        <taxon>Bacillus</taxon>
    </lineage>
</organism>
<evidence type="ECO:0000256" key="1">
    <source>
        <dbReference type="ARBA" id="ARBA00004496"/>
    </source>
</evidence>
<evidence type="ECO:0000256" key="8">
    <source>
        <dbReference type="ARBA" id="ARBA00039074"/>
    </source>
</evidence>
<evidence type="ECO:0000256" key="2">
    <source>
        <dbReference type="ARBA" id="ARBA00009943"/>
    </source>
</evidence>
<evidence type="ECO:0000256" key="3">
    <source>
        <dbReference type="ARBA" id="ARBA00022679"/>
    </source>
</evidence>
<keyword evidence="6" id="KW-0012">Acyltransferase</keyword>
<dbReference type="PANTHER" id="PTHR36174">
    <property type="entry name" value="LIPID II:GLYCINE GLYCYLTRANSFERASE"/>
    <property type="match status" value="1"/>
</dbReference>
<evidence type="ECO:0000256" key="6">
    <source>
        <dbReference type="ARBA" id="ARBA00023315"/>
    </source>
</evidence>
<dbReference type="PANTHER" id="PTHR36174:SF1">
    <property type="entry name" value="LIPID II:GLYCINE GLYCYLTRANSFERASE"/>
    <property type="match status" value="1"/>
</dbReference>
<evidence type="ECO:0000256" key="10">
    <source>
        <dbReference type="ARBA" id="ARBA00042933"/>
    </source>
</evidence>
<evidence type="ECO:0000256" key="5">
    <source>
        <dbReference type="ARBA" id="ARBA00022984"/>
    </source>
</evidence>
<comment type="subcellular location">
    <subcellularLocation>
        <location evidence="1">Cytoplasm</location>
    </subcellularLocation>
</comment>
<keyword evidence="7" id="KW-0961">Cell wall biogenesis/degradation</keyword>
<sequence length="280" mass="32908">MLTILYKRTFLRFMETFDMNAAIHVKKGDVHLHSCLQTPETEKHSVPHKKSPFILCRMFRTLVIDLRKQEDDIFHDFHKNTRYKINRAIREGLTYDEINHPSDQEIQEFAQFFNKFARAKKILPCLPDKIKSLRDKNAFTITMVKYENKPLCCHGYIFDGQRSIMLYSASLRTGKDSSERNLIGRANRLLHWKSILSFKEKGGTWYDFCGLSLDPNDKEGQGINQFKKGFGGFEADEFKSYRGRTLLGKLVIVYSHLKWKNKPEYIRANQPYRSKTASYE</sequence>
<keyword evidence="3" id="KW-0808">Transferase</keyword>
<dbReference type="Proteomes" id="UP001619911">
    <property type="component" value="Unassembled WGS sequence"/>
</dbReference>
<dbReference type="EMBL" id="JAUIYO010000006">
    <property type="protein sequence ID" value="MFK2825933.1"/>
    <property type="molecule type" value="Genomic_DNA"/>
</dbReference>
<dbReference type="Gene3D" id="3.40.630.30">
    <property type="match status" value="1"/>
</dbReference>
<gene>
    <name evidence="12" type="ORF">QYG89_09690</name>
</gene>
<proteinExistence type="inferred from homology"/>
<dbReference type="SUPFAM" id="SSF55729">
    <property type="entry name" value="Acyl-CoA N-acyltransferases (Nat)"/>
    <property type="match status" value="1"/>
</dbReference>
<evidence type="ECO:0000256" key="7">
    <source>
        <dbReference type="ARBA" id="ARBA00023316"/>
    </source>
</evidence>
<evidence type="ECO:0000256" key="9">
    <source>
        <dbReference type="ARBA" id="ARBA00040679"/>
    </source>
</evidence>
<evidence type="ECO:0000313" key="13">
    <source>
        <dbReference type="Proteomes" id="UP001619911"/>
    </source>
</evidence>
<dbReference type="RefSeq" id="WP_404316807.1">
    <property type="nucleotide sequence ID" value="NZ_JAUIYO010000006.1"/>
</dbReference>
<comment type="caution">
    <text evidence="12">The sequence shown here is derived from an EMBL/GenBank/DDBJ whole genome shotgun (WGS) entry which is preliminary data.</text>
</comment>
<protein>
    <recommendedName>
        <fullName evidence="9">Lipid II:glycine glycyltransferase</fullName>
        <ecNumber evidence="8">2.3.2.16</ecNumber>
    </recommendedName>
    <alternativeName>
        <fullName evidence="10">Factor essential for expression of methicillin resistance X</fullName>
    </alternativeName>
</protein>
<keyword evidence="13" id="KW-1185">Reference proteome</keyword>
<dbReference type="EC" id="2.3.2.16" evidence="8"/>
<evidence type="ECO:0000256" key="11">
    <source>
        <dbReference type="ARBA" id="ARBA00048654"/>
    </source>
</evidence>
<reference evidence="12 13" key="1">
    <citation type="submission" date="2023-07" db="EMBL/GenBank/DDBJ databases">
        <title>Bacillus lucianemedeirus sp. nov, a new species isolated from an immunobiological production facility.</title>
        <authorList>
            <person name="Costa L.V."/>
            <person name="Miranda R.V.S.L."/>
            <person name="Brandao M.L.L."/>
            <person name="Reis C.M.F."/>
            <person name="Frazao A.M."/>
            <person name="Cruz F.V."/>
            <person name="Baio P.V.P."/>
            <person name="Veras J.F.C."/>
            <person name="Ramos J.N."/>
            <person name="Vieira V."/>
        </authorList>
    </citation>
    <scope>NUCLEOTIDE SEQUENCE [LARGE SCALE GENOMIC DNA]</scope>
    <source>
        <strain evidence="12 13">B190/17</strain>
    </source>
</reference>